<accession>A0A9D6UYB2</accession>
<keyword evidence="1" id="KW-0812">Transmembrane</keyword>
<feature type="non-terminal residue" evidence="2">
    <location>
        <position position="155"/>
    </location>
</feature>
<dbReference type="Proteomes" id="UP000807825">
    <property type="component" value="Unassembled WGS sequence"/>
</dbReference>
<name>A0A9D6UYB2_9BACT</name>
<dbReference type="EMBL" id="JACRDE010000048">
    <property type="protein sequence ID" value="MBI5248164.1"/>
    <property type="molecule type" value="Genomic_DNA"/>
</dbReference>
<evidence type="ECO:0000313" key="3">
    <source>
        <dbReference type="Proteomes" id="UP000807825"/>
    </source>
</evidence>
<comment type="caution">
    <text evidence="2">The sequence shown here is derived from an EMBL/GenBank/DDBJ whole genome shotgun (WGS) entry which is preliminary data.</text>
</comment>
<proteinExistence type="predicted"/>
<feature type="transmembrane region" description="Helical" evidence="1">
    <location>
        <begin position="46"/>
        <end position="71"/>
    </location>
</feature>
<dbReference type="AlphaFoldDB" id="A0A9D6UYB2"/>
<feature type="transmembrane region" description="Helical" evidence="1">
    <location>
        <begin position="16"/>
        <end position="34"/>
    </location>
</feature>
<keyword evidence="1" id="KW-1133">Transmembrane helix</keyword>
<protein>
    <submittedName>
        <fullName evidence="2">Uncharacterized protein</fullName>
    </submittedName>
</protein>
<evidence type="ECO:0000256" key="1">
    <source>
        <dbReference type="SAM" id="Phobius"/>
    </source>
</evidence>
<gene>
    <name evidence="2" type="ORF">HY912_01605</name>
</gene>
<sequence length="155" mass="17602">MGSGDISKIPFTVYDFFAYLFAGSVLVAAVDCRYGYQWLLQKEPRAVFIIFLLGLAYVSGHLVAHLSSWLLEQLFVAKVLKRPSRTLMGEPPAPILGRLFPGYYKALPQETQQRIKIQSQRKGFEGSGESLFLHAYAVVTADERVQRRLDEFRNI</sequence>
<reference evidence="2" key="1">
    <citation type="submission" date="2020-07" db="EMBL/GenBank/DDBJ databases">
        <title>Huge and variable diversity of episymbiotic CPR bacteria and DPANN archaea in groundwater ecosystems.</title>
        <authorList>
            <person name="He C.Y."/>
            <person name="Keren R."/>
            <person name="Whittaker M."/>
            <person name="Farag I.F."/>
            <person name="Doudna J."/>
            <person name="Cate J.H.D."/>
            <person name="Banfield J.F."/>
        </authorList>
    </citation>
    <scope>NUCLEOTIDE SEQUENCE</scope>
    <source>
        <strain evidence="2">NC_groundwater_1664_Pr3_B-0.1um_52_9</strain>
    </source>
</reference>
<evidence type="ECO:0000313" key="2">
    <source>
        <dbReference type="EMBL" id="MBI5248164.1"/>
    </source>
</evidence>
<organism evidence="2 3">
    <name type="scientific">Desulfomonile tiedjei</name>
    <dbReference type="NCBI Taxonomy" id="2358"/>
    <lineage>
        <taxon>Bacteria</taxon>
        <taxon>Pseudomonadati</taxon>
        <taxon>Thermodesulfobacteriota</taxon>
        <taxon>Desulfomonilia</taxon>
        <taxon>Desulfomonilales</taxon>
        <taxon>Desulfomonilaceae</taxon>
        <taxon>Desulfomonile</taxon>
    </lineage>
</organism>
<keyword evidence="1" id="KW-0472">Membrane</keyword>